<dbReference type="InterPro" id="IPR036365">
    <property type="entry name" value="PGBD-like_sf"/>
</dbReference>
<dbReference type="EMBL" id="PVUE01000025">
    <property type="protein sequence ID" value="PRZ33557.1"/>
    <property type="molecule type" value="Genomic_DNA"/>
</dbReference>
<evidence type="ECO:0000313" key="4">
    <source>
        <dbReference type="Proteomes" id="UP000237752"/>
    </source>
</evidence>
<dbReference type="SUPFAM" id="SSF47090">
    <property type="entry name" value="PGBD-like"/>
    <property type="match status" value="1"/>
</dbReference>
<organism evidence="3 4">
    <name type="scientific">Antricoccus suffuscus</name>
    <dbReference type="NCBI Taxonomy" id="1629062"/>
    <lineage>
        <taxon>Bacteria</taxon>
        <taxon>Bacillati</taxon>
        <taxon>Actinomycetota</taxon>
        <taxon>Actinomycetes</taxon>
        <taxon>Geodermatophilales</taxon>
        <taxon>Antricoccaceae</taxon>
        <taxon>Antricoccus</taxon>
    </lineage>
</organism>
<gene>
    <name evidence="3" type="ORF">CLV47_12513</name>
</gene>
<comment type="caution">
    <text evidence="3">The sequence shown here is derived from an EMBL/GenBank/DDBJ whole genome shotgun (WGS) entry which is preliminary data.</text>
</comment>
<evidence type="ECO:0000256" key="1">
    <source>
        <dbReference type="SAM" id="MobiDB-lite"/>
    </source>
</evidence>
<dbReference type="Proteomes" id="UP000237752">
    <property type="component" value="Unassembled WGS sequence"/>
</dbReference>
<dbReference type="InterPro" id="IPR036366">
    <property type="entry name" value="PGBDSf"/>
</dbReference>
<dbReference type="AlphaFoldDB" id="A0A2T0ZB36"/>
<proteinExistence type="predicted"/>
<feature type="region of interest" description="Disordered" evidence="1">
    <location>
        <begin position="26"/>
        <end position="59"/>
    </location>
</feature>
<dbReference type="Pfam" id="PF01471">
    <property type="entry name" value="PG_binding_1"/>
    <property type="match status" value="1"/>
</dbReference>
<keyword evidence="4" id="KW-1185">Reference proteome</keyword>
<feature type="domain" description="Peptidoglycan binding-like" evidence="2">
    <location>
        <begin position="181"/>
        <end position="235"/>
    </location>
</feature>
<dbReference type="Gene3D" id="1.10.101.10">
    <property type="entry name" value="PGBD-like superfamily/PGBD"/>
    <property type="match status" value="1"/>
</dbReference>
<evidence type="ECO:0000259" key="2">
    <source>
        <dbReference type="Pfam" id="PF01471"/>
    </source>
</evidence>
<sequence>MLAVVAVVVVLVVVAFIVFGQTGAASKKSASTSSPSSSVSSSASQSSTSSAPPTTNPDSLPALDCAGPSYVVTDGGVSETALLSDPAGIAATYPGGVLSQIQAGCLANSTSGASVVIAFGPYPDGNAACAARQTLPGTSLKTLKGSATDGLSNLLCVCSYPAASLPKLSADASIGATSGWQVYDLAQFLADKGYLAKDEANRSEMAASVVAAVKEFQAAQGVTADGIVGPETWAKVTAAAGCG</sequence>
<protein>
    <submittedName>
        <fullName evidence="3">Putative peptidoglycan binding protein</fullName>
    </submittedName>
</protein>
<accession>A0A2T0ZB36</accession>
<reference evidence="3 4" key="1">
    <citation type="submission" date="2018-03" db="EMBL/GenBank/DDBJ databases">
        <title>Genomic Encyclopedia of Archaeal and Bacterial Type Strains, Phase II (KMG-II): from individual species to whole genera.</title>
        <authorList>
            <person name="Goeker M."/>
        </authorList>
    </citation>
    <scope>NUCLEOTIDE SEQUENCE [LARGE SCALE GENOMIC DNA]</scope>
    <source>
        <strain evidence="3 4">DSM 100065</strain>
    </source>
</reference>
<name>A0A2T0ZB36_9ACTN</name>
<evidence type="ECO:0000313" key="3">
    <source>
        <dbReference type="EMBL" id="PRZ33557.1"/>
    </source>
</evidence>
<dbReference type="InterPro" id="IPR002477">
    <property type="entry name" value="Peptidoglycan-bd-like"/>
</dbReference>